<accession>A0AAN8VR46</accession>
<evidence type="ECO:0000256" key="1">
    <source>
        <dbReference type="ARBA" id="ARBA00004123"/>
    </source>
</evidence>
<organism evidence="3 4">
    <name type="scientific">Dillenia turbinata</name>
    <dbReference type="NCBI Taxonomy" id="194707"/>
    <lineage>
        <taxon>Eukaryota</taxon>
        <taxon>Viridiplantae</taxon>
        <taxon>Streptophyta</taxon>
        <taxon>Embryophyta</taxon>
        <taxon>Tracheophyta</taxon>
        <taxon>Spermatophyta</taxon>
        <taxon>Magnoliopsida</taxon>
        <taxon>eudicotyledons</taxon>
        <taxon>Gunneridae</taxon>
        <taxon>Pentapetalae</taxon>
        <taxon>Dilleniales</taxon>
        <taxon>Dilleniaceae</taxon>
        <taxon>Dillenia</taxon>
    </lineage>
</organism>
<comment type="caution">
    <text evidence="3">The sequence shown here is derived from an EMBL/GenBank/DDBJ whole genome shotgun (WGS) entry which is preliminary data.</text>
</comment>
<dbReference type="EMBL" id="JBAMMX010000010">
    <property type="protein sequence ID" value="KAK6931887.1"/>
    <property type="molecule type" value="Genomic_DNA"/>
</dbReference>
<dbReference type="InterPro" id="IPR036866">
    <property type="entry name" value="RibonucZ/Hydroxyglut_hydro"/>
</dbReference>
<dbReference type="PANTHER" id="PTHR46094:SF1">
    <property type="entry name" value="INTEGRATOR COMPLEX SUBUNIT 9"/>
    <property type="match status" value="1"/>
</dbReference>
<dbReference type="PANTHER" id="PTHR46094">
    <property type="entry name" value="INTEGRATOR COMPLEX SUBUNIT 9"/>
    <property type="match status" value="1"/>
</dbReference>
<protein>
    <submittedName>
        <fullName evidence="3">Uncharacterized protein</fullName>
    </submittedName>
</protein>
<proteinExistence type="predicted"/>
<comment type="subcellular location">
    <subcellularLocation>
        <location evidence="1">Nucleus</location>
    </subcellularLocation>
</comment>
<dbReference type="SUPFAM" id="SSF56281">
    <property type="entry name" value="Metallo-hydrolase/oxidoreductase"/>
    <property type="match status" value="1"/>
</dbReference>
<dbReference type="Proteomes" id="UP001370490">
    <property type="component" value="Unassembled WGS sequence"/>
</dbReference>
<dbReference type="AlphaFoldDB" id="A0AAN8VR46"/>
<keyword evidence="2" id="KW-0539">Nucleus</keyword>
<keyword evidence="4" id="KW-1185">Reference proteome</keyword>
<dbReference type="InterPro" id="IPR027074">
    <property type="entry name" value="Integrator_9su"/>
</dbReference>
<dbReference type="GO" id="GO:0034472">
    <property type="term" value="P:snRNA 3'-end processing"/>
    <property type="evidence" value="ECO:0007669"/>
    <property type="project" value="TreeGrafter"/>
</dbReference>
<name>A0AAN8VR46_9MAGN</name>
<gene>
    <name evidence="3" type="ORF">RJ641_001511</name>
</gene>
<evidence type="ECO:0000313" key="4">
    <source>
        <dbReference type="Proteomes" id="UP001370490"/>
    </source>
</evidence>
<evidence type="ECO:0000313" key="3">
    <source>
        <dbReference type="EMBL" id="KAK6931887.1"/>
    </source>
</evidence>
<dbReference type="GO" id="GO:0032039">
    <property type="term" value="C:integrator complex"/>
    <property type="evidence" value="ECO:0007669"/>
    <property type="project" value="InterPro"/>
</dbReference>
<sequence length="487" mass="55181">MLSVCGFQILVDCPLDFSACTIFSPVPVDTYAVEAEGNYNQLDDRSLDSDKNCASYDEGSSSMHMEFQEFFGWMDSGFPEWLRWTQLEKLPFAISEIALGQDWRIWVVLGPYIVDVKDCMQKFRLSSMAKRPVIMAFSSGLEIGASNWIIAASEVKISCMSNSVFKSSHAMSFDYQALQGTRILVCSDTLPEDAQDDNHSLALMADDSMTSSVTCMNFIFILQKQEVLLSSSLEAFSHEVPIYIISSIAEELLAFTNIIPEWLCQQRQDKAYDMFLWTPKCRMEWMLIWLFYLSSQLPSRFQTFKPMLKMLQPKYVPRIALLPQQFPDDLKWETFCPENPFTCHYYSENETVPIPSLSSTELEIAAGLASQLQCKSLKQESTSIARLKGELIVEHGKYRLDSSVEPVQNSNLKPLLRWGLIDLKKLLAFLKEKGISGSVQGLTLFGIRQVEPVVRKMYANKGKFNLTSAKCFSGAAKHNMTVCSKDP</sequence>
<reference evidence="3 4" key="1">
    <citation type="submission" date="2023-12" db="EMBL/GenBank/DDBJ databases">
        <title>A high-quality genome assembly for Dillenia turbinata (Dilleniales).</title>
        <authorList>
            <person name="Chanderbali A."/>
        </authorList>
    </citation>
    <scope>NUCLEOTIDE SEQUENCE [LARGE SCALE GENOMIC DNA]</scope>
    <source>
        <strain evidence="3">LSX21</strain>
        <tissue evidence="3">Leaf</tissue>
    </source>
</reference>
<feature type="non-terminal residue" evidence="3">
    <location>
        <position position="487"/>
    </location>
</feature>
<evidence type="ECO:0000256" key="2">
    <source>
        <dbReference type="ARBA" id="ARBA00023242"/>
    </source>
</evidence>